<dbReference type="Proteomes" id="UP000230790">
    <property type="component" value="Unassembled WGS sequence"/>
</dbReference>
<dbReference type="AlphaFoldDB" id="A0A2M8QBM5"/>
<evidence type="ECO:0000313" key="3">
    <source>
        <dbReference type="Proteomes" id="UP000230790"/>
    </source>
</evidence>
<reference evidence="2 3" key="1">
    <citation type="submission" date="2017-11" db="EMBL/GenBank/DDBJ databases">
        <title>Evolution of Phototrophy in the Chloroflexi Phylum Driven by Horizontal Gene Transfer.</title>
        <authorList>
            <person name="Ward L.M."/>
            <person name="Hemp J."/>
            <person name="Shih P.M."/>
            <person name="Mcglynn S.E."/>
            <person name="Fischer W."/>
        </authorList>
    </citation>
    <scope>NUCLEOTIDE SEQUENCE [LARGE SCALE GENOMIC DNA]</scope>
    <source>
        <strain evidence="2">JP3_7</strain>
    </source>
</reference>
<gene>
    <name evidence="2" type="ORF">CUN48_09940</name>
</gene>
<keyword evidence="1" id="KW-0472">Membrane</keyword>
<dbReference type="EMBL" id="PGTN01000062">
    <property type="protein sequence ID" value="PJF47201.1"/>
    <property type="molecule type" value="Genomic_DNA"/>
</dbReference>
<feature type="transmembrane region" description="Helical" evidence="1">
    <location>
        <begin position="160"/>
        <end position="182"/>
    </location>
</feature>
<name>A0A2M8QBM5_9CHLR</name>
<sequence length="304" mass="32953">MAGGDALACALDGFAAACYRLRRSNLARWVFILLVVVALGLVLFARPGQLENQTVRDVAIGDISIASVNTYVRVSGILDPTGAYRTSYNLGGFEWYGSRYIPLMAPGTSDAIWVADENLPVRDSAGYVTLVAQVMMGQGTQQPALYLQVGHPPNVVLANLLSRLGAMLLVVLMAAAFIGQLVERLDYAIPLPWSAGLAANPPALLWFGALGRPFDDLVLRSVPARFSATPHEARFESTDSASPWSVAIRRLRQVQLFDVATQYGSMPAARLRFEDERGLQRHGVIAADSVESRNAILNVLSLIR</sequence>
<feature type="transmembrane region" description="Helical" evidence="1">
    <location>
        <begin position="26"/>
        <end position="45"/>
    </location>
</feature>
<keyword evidence="1" id="KW-0812">Transmembrane</keyword>
<evidence type="ECO:0000256" key="1">
    <source>
        <dbReference type="SAM" id="Phobius"/>
    </source>
</evidence>
<keyword evidence="1" id="KW-1133">Transmembrane helix</keyword>
<comment type="caution">
    <text evidence="2">The sequence shown here is derived from an EMBL/GenBank/DDBJ whole genome shotgun (WGS) entry which is preliminary data.</text>
</comment>
<proteinExistence type="predicted"/>
<accession>A0A2M8QBM5</accession>
<protein>
    <submittedName>
        <fullName evidence="2">Uncharacterized protein</fullName>
    </submittedName>
</protein>
<organism evidence="2 3">
    <name type="scientific">Candidatus Thermofonsia Clade 3 bacterium</name>
    <dbReference type="NCBI Taxonomy" id="2364212"/>
    <lineage>
        <taxon>Bacteria</taxon>
        <taxon>Bacillati</taxon>
        <taxon>Chloroflexota</taxon>
        <taxon>Candidatus Thermofontia</taxon>
        <taxon>Candidatus Thermofonsia Clade 3</taxon>
    </lineage>
</organism>
<evidence type="ECO:0000313" key="2">
    <source>
        <dbReference type="EMBL" id="PJF47201.1"/>
    </source>
</evidence>